<gene>
    <name evidence="1" type="ORF">GCM10008027_36540</name>
</gene>
<name>A0ABQ1U4M3_9GAMM</name>
<keyword evidence="2" id="KW-1185">Reference proteome</keyword>
<sequence length="184" mass="21301">MKNIFFLRMDKDIVVTDPTFSPQYPYIHSVHGTCGNQELIKQQTSIIFPRLELSERELLDRIYKLKQELIANDVLDEKAPGKQRCDLAIKYWLKTMQVGDVVFVRNQANQLYFCQVASYVQKGFFDEHGCFQRKVENVQLIDESSVPREILNRTYGRKTIEKNACQAVKSVFIKHFGSTSTALA</sequence>
<accession>A0ABQ1U4M3</accession>
<reference evidence="2" key="1">
    <citation type="journal article" date="2019" name="Int. J. Syst. Evol. Microbiol.">
        <title>The Global Catalogue of Microorganisms (GCM) 10K type strain sequencing project: providing services to taxonomists for standard genome sequencing and annotation.</title>
        <authorList>
            <consortium name="The Broad Institute Genomics Platform"/>
            <consortium name="The Broad Institute Genome Sequencing Center for Infectious Disease"/>
            <person name="Wu L."/>
            <person name="Ma J."/>
        </authorList>
    </citation>
    <scope>NUCLEOTIDE SEQUENCE [LARGE SCALE GENOMIC DNA]</scope>
    <source>
        <strain evidence="2">CGMCC 1.15394</strain>
    </source>
</reference>
<evidence type="ECO:0000313" key="1">
    <source>
        <dbReference type="EMBL" id="GGF08283.1"/>
    </source>
</evidence>
<proteinExistence type="predicted"/>
<dbReference type="Proteomes" id="UP000638462">
    <property type="component" value="Unassembled WGS sequence"/>
</dbReference>
<comment type="caution">
    <text evidence="1">The sequence shown here is derived from an EMBL/GenBank/DDBJ whole genome shotgun (WGS) entry which is preliminary data.</text>
</comment>
<organism evidence="1 2">
    <name type="scientific">Pseudoalteromonas gelatinilytica</name>
    <dbReference type="NCBI Taxonomy" id="1703256"/>
    <lineage>
        <taxon>Bacteria</taxon>
        <taxon>Pseudomonadati</taxon>
        <taxon>Pseudomonadota</taxon>
        <taxon>Gammaproteobacteria</taxon>
        <taxon>Alteromonadales</taxon>
        <taxon>Pseudoalteromonadaceae</taxon>
        <taxon>Pseudoalteromonas</taxon>
    </lineage>
</organism>
<protein>
    <submittedName>
        <fullName evidence="1">Uncharacterized protein</fullName>
    </submittedName>
</protein>
<dbReference type="EMBL" id="BMIT01000018">
    <property type="protein sequence ID" value="GGF08283.1"/>
    <property type="molecule type" value="Genomic_DNA"/>
</dbReference>
<evidence type="ECO:0000313" key="2">
    <source>
        <dbReference type="Proteomes" id="UP000638462"/>
    </source>
</evidence>